<dbReference type="AlphaFoldDB" id="E5R4E8"/>
<dbReference type="EMBL" id="FP929083">
    <property type="protein sequence ID" value="CBX91916.1"/>
    <property type="molecule type" value="Genomic_DNA"/>
</dbReference>
<name>E5R4E8_LEPMJ</name>
<accession>E5R4E8</accession>
<proteinExistence type="predicted"/>
<organism evidence="2">
    <name type="scientific">Leptosphaeria maculans (strain JN3 / isolate v23.1.3 / race Av1-4-5-6-7-8)</name>
    <name type="common">Blackleg fungus</name>
    <name type="synonym">Phoma lingam</name>
    <dbReference type="NCBI Taxonomy" id="985895"/>
    <lineage>
        <taxon>Eukaryota</taxon>
        <taxon>Fungi</taxon>
        <taxon>Dikarya</taxon>
        <taxon>Ascomycota</taxon>
        <taxon>Pezizomycotina</taxon>
        <taxon>Dothideomycetes</taxon>
        <taxon>Pleosporomycetidae</taxon>
        <taxon>Pleosporales</taxon>
        <taxon>Pleosporineae</taxon>
        <taxon>Leptosphaeriaceae</taxon>
        <taxon>Plenodomus</taxon>
        <taxon>Plenodomus lingam/Leptosphaeria maculans species complex</taxon>
    </lineage>
</organism>
<dbReference type="GeneID" id="13284789"/>
<protein>
    <submittedName>
        <fullName evidence="1">Predicted protein</fullName>
    </submittedName>
</protein>
<dbReference type="HOGENOM" id="CLU_2413641_0_0_1"/>
<reference evidence="2" key="1">
    <citation type="journal article" date="2011" name="Nat. Commun.">
        <title>Effector diversification within compartments of the Leptosphaeria maculans genome affected by Repeat-Induced Point mutations.</title>
        <authorList>
            <person name="Rouxel T."/>
            <person name="Grandaubert J."/>
            <person name="Hane J.K."/>
            <person name="Hoede C."/>
            <person name="van de Wouw A.P."/>
            <person name="Couloux A."/>
            <person name="Dominguez V."/>
            <person name="Anthouard V."/>
            <person name="Bally P."/>
            <person name="Bourras S."/>
            <person name="Cozijnsen A.J."/>
            <person name="Ciuffetti L.M."/>
            <person name="Degrave A."/>
            <person name="Dilmaghani A."/>
            <person name="Duret L."/>
            <person name="Fudal I."/>
            <person name="Goodwin S.B."/>
            <person name="Gout L."/>
            <person name="Glaser N."/>
            <person name="Linglin J."/>
            <person name="Kema G.H.J."/>
            <person name="Lapalu N."/>
            <person name="Lawrence C.B."/>
            <person name="May K."/>
            <person name="Meyer M."/>
            <person name="Ollivier B."/>
            <person name="Poulain J."/>
            <person name="Schoch C.L."/>
            <person name="Simon A."/>
            <person name="Spatafora J.W."/>
            <person name="Stachowiak A."/>
            <person name="Turgeon B.G."/>
            <person name="Tyler B.M."/>
            <person name="Vincent D."/>
            <person name="Weissenbach J."/>
            <person name="Amselem J."/>
            <person name="Quesneville H."/>
            <person name="Oliver R.P."/>
            <person name="Wincker P."/>
            <person name="Balesdent M.-H."/>
            <person name="Howlett B.J."/>
        </authorList>
    </citation>
    <scope>NUCLEOTIDE SEQUENCE [LARGE SCALE GENOMIC DNA]</scope>
    <source>
        <strain evidence="2">JN3 / isolate v23.1.3 / race Av1-4-5-6-7-8</strain>
    </source>
</reference>
<dbReference type="InParanoid" id="E5R4E8"/>
<dbReference type="VEuPathDB" id="FungiDB:LEMA_P046220.1"/>
<dbReference type="Proteomes" id="UP000002668">
    <property type="component" value="Genome"/>
</dbReference>
<evidence type="ECO:0000313" key="1">
    <source>
        <dbReference type="EMBL" id="CBX91916.1"/>
    </source>
</evidence>
<gene>
    <name evidence="1" type="ORF">LEMA_P046220.1</name>
</gene>
<evidence type="ECO:0000313" key="2">
    <source>
        <dbReference type="Proteomes" id="UP000002668"/>
    </source>
</evidence>
<sequence>MSTADPAGSTPPPGLEWLREWAGKYTSCMIVEHLRGQSDVPYDQLEWFIQTGLGWDKLSGWERSIGLVDTWMQMTDDEQTRLVHLVKFARGY</sequence>
<dbReference type="RefSeq" id="XP_003835281.1">
    <property type="nucleotide sequence ID" value="XM_003835233.1"/>
</dbReference>
<keyword evidence="2" id="KW-1185">Reference proteome</keyword>